<dbReference type="OrthoDB" id="2437251at2759"/>
<feature type="domain" description="MULE transposase" evidence="1">
    <location>
        <begin position="151"/>
        <end position="247"/>
    </location>
</feature>
<dbReference type="Pfam" id="PF10551">
    <property type="entry name" value="MULE"/>
    <property type="match status" value="1"/>
</dbReference>
<proteinExistence type="predicted"/>
<evidence type="ECO:0000313" key="3">
    <source>
        <dbReference type="Proteomes" id="UP000886523"/>
    </source>
</evidence>
<gene>
    <name evidence="2" type="ORF">BS47DRAFT_1292824</name>
</gene>
<name>A0A9P6B200_9AGAM</name>
<organism evidence="2 3">
    <name type="scientific">Hydnum rufescens UP504</name>
    <dbReference type="NCBI Taxonomy" id="1448309"/>
    <lineage>
        <taxon>Eukaryota</taxon>
        <taxon>Fungi</taxon>
        <taxon>Dikarya</taxon>
        <taxon>Basidiomycota</taxon>
        <taxon>Agaricomycotina</taxon>
        <taxon>Agaricomycetes</taxon>
        <taxon>Cantharellales</taxon>
        <taxon>Hydnaceae</taxon>
        <taxon>Hydnum</taxon>
    </lineage>
</organism>
<comment type="caution">
    <text evidence="2">The sequence shown here is derived from an EMBL/GenBank/DDBJ whole genome shotgun (WGS) entry which is preliminary data.</text>
</comment>
<dbReference type="AlphaFoldDB" id="A0A9P6B200"/>
<evidence type="ECO:0000313" key="2">
    <source>
        <dbReference type="EMBL" id="KAF9516176.1"/>
    </source>
</evidence>
<accession>A0A9P6B200</accession>
<dbReference type="InterPro" id="IPR018289">
    <property type="entry name" value="MULE_transposase_dom"/>
</dbReference>
<dbReference type="EMBL" id="MU128942">
    <property type="protein sequence ID" value="KAF9516176.1"/>
    <property type="molecule type" value="Genomic_DNA"/>
</dbReference>
<protein>
    <recommendedName>
        <fullName evidence="1">MULE transposase domain-containing protein</fullName>
    </recommendedName>
</protein>
<dbReference type="Proteomes" id="UP000886523">
    <property type="component" value="Unassembled WGS sequence"/>
</dbReference>
<sequence length="298" mass="33788">MDCFKCNGTLKLTLCDSNQIVHVTFSHDLHHIPYCVISLPNNIKELIRRRMNSMPKEVCGYILCLIWKEITQLEHEAEFMQAQVYAEWVQINESVWQCDKDQVKSARILLQEANGVEVEEINIHDEPGVSMLAFVLKFTVDNWGEQTVELAIDGTFNTNSAGYEVLAVMTEANGQGIPLGFFIHTSTNGTANIGAKERVLEDYLRYFMKACPNFRFTLSNKELSEIKAMQKVFPSATHISCFWHATKTVEECLSENRPPAAYNPQKANHMFSFIDGTWGPRIHNTGKDAELDMTSGIV</sequence>
<evidence type="ECO:0000259" key="1">
    <source>
        <dbReference type="Pfam" id="PF10551"/>
    </source>
</evidence>
<keyword evidence="3" id="KW-1185">Reference proteome</keyword>
<reference evidence="2" key="1">
    <citation type="journal article" date="2020" name="Nat. Commun.">
        <title>Large-scale genome sequencing of mycorrhizal fungi provides insights into the early evolution of symbiotic traits.</title>
        <authorList>
            <person name="Miyauchi S."/>
            <person name="Kiss E."/>
            <person name="Kuo A."/>
            <person name="Drula E."/>
            <person name="Kohler A."/>
            <person name="Sanchez-Garcia M."/>
            <person name="Morin E."/>
            <person name="Andreopoulos B."/>
            <person name="Barry K.W."/>
            <person name="Bonito G."/>
            <person name="Buee M."/>
            <person name="Carver A."/>
            <person name="Chen C."/>
            <person name="Cichocki N."/>
            <person name="Clum A."/>
            <person name="Culley D."/>
            <person name="Crous P.W."/>
            <person name="Fauchery L."/>
            <person name="Girlanda M."/>
            <person name="Hayes R.D."/>
            <person name="Keri Z."/>
            <person name="LaButti K."/>
            <person name="Lipzen A."/>
            <person name="Lombard V."/>
            <person name="Magnuson J."/>
            <person name="Maillard F."/>
            <person name="Murat C."/>
            <person name="Nolan M."/>
            <person name="Ohm R.A."/>
            <person name="Pangilinan J."/>
            <person name="Pereira M.F."/>
            <person name="Perotto S."/>
            <person name="Peter M."/>
            <person name="Pfister S."/>
            <person name="Riley R."/>
            <person name="Sitrit Y."/>
            <person name="Stielow J.B."/>
            <person name="Szollosi G."/>
            <person name="Zifcakova L."/>
            <person name="Stursova M."/>
            <person name="Spatafora J.W."/>
            <person name="Tedersoo L."/>
            <person name="Vaario L.M."/>
            <person name="Yamada A."/>
            <person name="Yan M."/>
            <person name="Wang P."/>
            <person name="Xu J."/>
            <person name="Bruns T."/>
            <person name="Baldrian P."/>
            <person name="Vilgalys R."/>
            <person name="Dunand C."/>
            <person name="Henrissat B."/>
            <person name="Grigoriev I.V."/>
            <person name="Hibbett D."/>
            <person name="Nagy L.G."/>
            <person name="Martin F.M."/>
        </authorList>
    </citation>
    <scope>NUCLEOTIDE SEQUENCE</scope>
    <source>
        <strain evidence="2">UP504</strain>
    </source>
</reference>